<evidence type="ECO:0000259" key="6">
    <source>
        <dbReference type="PROSITE" id="PS50110"/>
    </source>
</evidence>
<evidence type="ECO:0000256" key="3">
    <source>
        <dbReference type="ARBA" id="ARBA00023163"/>
    </source>
</evidence>
<proteinExistence type="predicted"/>
<dbReference type="Pfam" id="PF00072">
    <property type="entry name" value="Response_reg"/>
    <property type="match status" value="1"/>
</dbReference>
<dbReference type="CDD" id="cd00383">
    <property type="entry name" value="trans_reg_C"/>
    <property type="match status" value="1"/>
</dbReference>
<evidence type="ECO:0000259" key="7">
    <source>
        <dbReference type="PROSITE" id="PS51755"/>
    </source>
</evidence>
<feature type="DNA-binding region" description="OmpR/PhoB-type" evidence="5">
    <location>
        <begin position="131"/>
        <end position="230"/>
    </location>
</feature>
<dbReference type="Pfam" id="PF00486">
    <property type="entry name" value="Trans_reg_C"/>
    <property type="match status" value="1"/>
</dbReference>
<evidence type="ECO:0000256" key="4">
    <source>
        <dbReference type="PROSITE-ProRule" id="PRU00169"/>
    </source>
</evidence>
<keyword evidence="4" id="KW-0597">Phosphoprotein</keyword>
<keyword evidence="1" id="KW-0805">Transcription regulation</keyword>
<dbReference type="InterPro" id="IPR001789">
    <property type="entry name" value="Sig_transdc_resp-reg_receiver"/>
</dbReference>
<accession>A0ABS6EGG3</accession>
<dbReference type="InterPro" id="IPR039420">
    <property type="entry name" value="WalR-like"/>
</dbReference>
<organism evidence="8 9">
    <name type="scientific">Clostridium mobile</name>
    <dbReference type="NCBI Taxonomy" id="2841512"/>
    <lineage>
        <taxon>Bacteria</taxon>
        <taxon>Bacillati</taxon>
        <taxon>Bacillota</taxon>
        <taxon>Clostridia</taxon>
        <taxon>Eubacteriales</taxon>
        <taxon>Clostridiaceae</taxon>
        <taxon>Clostridium</taxon>
    </lineage>
</organism>
<evidence type="ECO:0000313" key="9">
    <source>
        <dbReference type="Proteomes" id="UP000726170"/>
    </source>
</evidence>
<dbReference type="InterPro" id="IPR001867">
    <property type="entry name" value="OmpR/PhoB-type_DNA-bd"/>
</dbReference>
<dbReference type="RefSeq" id="WP_216438788.1">
    <property type="nucleotide sequence ID" value="NZ_JAHLQF010000002.1"/>
</dbReference>
<sequence>MENLILIIEDDKQICEMVRKALVKEGYRVNVAFNGDDGLREFRSKSYDLVILDIMMPKINGIEVLKEIRINHNTPIIMLSAKDSDVDKALGLGFGADDYLSKPFSLIELVARVEANIRRATKYSNTKETNSNTIEIGNIFMDFNSYEIKKNGESIKLTVKEFEILKLLVTNPNIVFTKNKIYERVWKEDAFGEENIINVHIRHIREKIEDDAKNPAIIKTVWGIGYKFDRKE</sequence>
<keyword evidence="3" id="KW-0804">Transcription</keyword>
<dbReference type="PROSITE" id="PS50110">
    <property type="entry name" value="RESPONSE_REGULATORY"/>
    <property type="match status" value="1"/>
</dbReference>
<evidence type="ECO:0000313" key="8">
    <source>
        <dbReference type="EMBL" id="MBU5484307.1"/>
    </source>
</evidence>
<evidence type="ECO:0000256" key="2">
    <source>
        <dbReference type="ARBA" id="ARBA00023125"/>
    </source>
</evidence>
<keyword evidence="2 5" id="KW-0238">DNA-binding</keyword>
<gene>
    <name evidence="8" type="ORF">KQI86_08200</name>
</gene>
<evidence type="ECO:0000256" key="5">
    <source>
        <dbReference type="PROSITE-ProRule" id="PRU01091"/>
    </source>
</evidence>
<dbReference type="PANTHER" id="PTHR48111">
    <property type="entry name" value="REGULATOR OF RPOS"/>
    <property type="match status" value="1"/>
</dbReference>
<feature type="domain" description="Response regulatory" evidence="6">
    <location>
        <begin position="4"/>
        <end position="117"/>
    </location>
</feature>
<dbReference type="PROSITE" id="PS51755">
    <property type="entry name" value="OMPR_PHOB"/>
    <property type="match status" value="1"/>
</dbReference>
<reference evidence="8 9" key="1">
    <citation type="submission" date="2021-06" db="EMBL/GenBank/DDBJ databases">
        <authorList>
            <person name="Sun Q."/>
            <person name="Li D."/>
        </authorList>
    </citation>
    <scope>NUCLEOTIDE SEQUENCE [LARGE SCALE GENOMIC DNA]</scope>
    <source>
        <strain evidence="8 9">MSJ-11</strain>
    </source>
</reference>
<feature type="domain" description="OmpR/PhoB-type" evidence="7">
    <location>
        <begin position="131"/>
        <end position="230"/>
    </location>
</feature>
<dbReference type="Proteomes" id="UP000726170">
    <property type="component" value="Unassembled WGS sequence"/>
</dbReference>
<keyword evidence="9" id="KW-1185">Reference proteome</keyword>
<dbReference type="EMBL" id="JAHLQF010000002">
    <property type="protein sequence ID" value="MBU5484307.1"/>
    <property type="molecule type" value="Genomic_DNA"/>
</dbReference>
<dbReference type="SMART" id="SM00448">
    <property type="entry name" value="REC"/>
    <property type="match status" value="1"/>
</dbReference>
<feature type="modified residue" description="4-aspartylphosphate" evidence="4">
    <location>
        <position position="53"/>
    </location>
</feature>
<dbReference type="PANTHER" id="PTHR48111:SF26">
    <property type="entry name" value="STAGE 0 SPORULATION PROTEIN A HOMOLOG"/>
    <property type="match status" value="1"/>
</dbReference>
<dbReference type="SMART" id="SM00862">
    <property type="entry name" value="Trans_reg_C"/>
    <property type="match status" value="1"/>
</dbReference>
<comment type="caution">
    <text evidence="8">The sequence shown here is derived from an EMBL/GenBank/DDBJ whole genome shotgun (WGS) entry which is preliminary data.</text>
</comment>
<name>A0ABS6EGG3_9CLOT</name>
<evidence type="ECO:0000256" key="1">
    <source>
        <dbReference type="ARBA" id="ARBA00023015"/>
    </source>
</evidence>
<protein>
    <submittedName>
        <fullName evidence="8">Response regulator transcription factor</fullName>
    </submittedName>
</protein>